<name>A0A2X3EUK8_KLEPN</name>
<accession>A0A2X3EUK8</accession>
<feature type="domain" description="Nicotinate phosphoribosyltransferase N-terminal" evidence="1">
    <location>
        <begin position="15"/>
        <end position="110"/>
    </location>
</feature>
<keyword evidence="2" id="KW-0808">Transferase</keyword>
<evidence type="ECO:0000259" key="1">
    <source>
        <dbReference type="Pfam" id="PF17767"/>
    </source>
</evidence>
<evidence type="ECO:0000313" key="3">
    <source>
        <dbReference type="Proteomes" id="UP000251088"/>
    </source>
</evidence>
<dbReference type="GO" id="GO:0004516">
    <property type="term" value="F:nicotinate phosphoribosyltransferase activity"/>
    <property type="evidence" value="ECO:0007669"/>
    <property type="project" value="UniProtKB-EC"/>
</dbReference>
<reference evidence="2 3" key="1">
    <citation type="submission" date="2018-06" db="EMBL/GenBank/DDBJ databases">
        <authorList>
            <consortium name="Pathogen Informatics"/>
            <person name="Doyle S."/>
        </authorList>
    </citation>
    <scope>NUCLEOTIDE SEQUENCE [LARGE SCALE GENOMIC DNA]</scope>
    <source>
        <strain evidence="2 3">NCTC9128</strain>
    </source>
</reference>
<dbReference type="InterPro" id="IPR040727">
    <property type="entry name" value="NAPRTase_N"/>
</dbReference>
<dbReference type="Gene3D" id="3.20.140.10">
    <property type="entry name" value="nicotinate phosphoribosyltransferase"/>
    <property type="match status" value="1"/>
</dbReference>
<sequence length="137" mass="15775">MPISCTCSRLSSTRYGDVHVAAEFRCRGDDLLGIYADAIREQVESMRDLRLRDDEYRWLSTLPFFRQDYLNWLRDFRYDPSQVTVSNDNGKLNIRLTGPWREAIMWEVPLAGGDKRVGPSLSFTRDGRRSGAQHAGT</sequence>
<dbReference type="EC" id="6.3.4.21" evidence="2"/>
<dbReference type="Pfam" id="PF17767">
    <property type="entry name" value="NAPRTase_N"/>
    <property type="match status" value="1"/>
</dbReference>
<evidence type="ECO:0000313" key="2">
    <source>
        <dbReference type="EMBL" id="SQC38904.1"/>
    </source>
</evidence>
<proteinExistence type="predicted"/>
<dbReference type="Proteomes" id="UP000251088">
    <property type="component" value="Unassembled WGS sequence"/>
</dbReference>
<keyword evidence="2" id="KW-0436">Ligase</keyword>
<dbReference type="GO" id="GO:0016757">
    <property type="term" value="F:glycosyltransferase activity"/>
    <property type="evidence" value="ECO:0007669"/>
    <property type="project" value="UniProtKB-KW"/>
</dbReference>
<dbReference type="EMBL" id="UAWN01000013">
    <property type="protein sequence ID" value="SQC38904.1"/>
    <property type="molecule type" value="Genomic_DNA"/>
</dbReference>
<organism evidence="2 3">
    <name type="scientific">Klebsiella pneumoniae</name>
    <dbReference type="NCBI Taxonomy" id="573"/>
    <lineage>
        <taxon>Bacteria</taxon>
        <taxon>Pseudomonadati</taxon>
        <taxon>Pseudomonadota</taxon>
        <taxon>Gammaproteobacteria</taxon>
        <taxon>Enterobacterales</taxon>
        <taxon>Enterobacteriaceae</taxon>
        <taxon>Klebsiella/Raoultella group</taxon>
        <taxon>Klebsiella</taxon>
        <taxon>Klebsiella pneumoniae complex</taxon>
    </lineage>
</organism>
<dbReference type="SUPFAM" id="SSF54675">
    <property type="entry name" value="Nicotinate/Quinolinate PRTase N-terminal domain-like"/>
    <property type="match status" value="1"/>
</dbReference>
<protein>
    <submittedName>
        <fullName evidence="2">Nicotinate phosphoribosyltransferase</fullName>
        <ecNumber evidence="2">6.3.4.21</ecNumber>
    </submittedName>
</protein>
<keyword evidence="2" id="KW-0328">Glycosyltransferase</keyword>
<gene>
    <name evidence="2" type="primary">pncB_3</name>
    <name evidence="2" type="ORF">NCTC9128_05047</name>
</gene>
<dbReference type="AlphaFoldDB" id="A0A2X3EUK8"/>